<accession>A0A9W4XWN8</accession>
<dbReference type="Gene3D" id="3.40.50.150">
    <property type="entry name" value="Vaccinia Virus protein VP39"/>
    <property type="match status" value="1"/>
</dbReference>
<gene>
    <name evidence="1" type="ORF">PDIGIT_LOCUS14359</name>
</gene>
<dbReference type="InterPro" id="IPR029063">
    <property type="entry name" value="SAM-dependent_MTases_sf"/>
</dbReference>
<evidence type="ECO:0008006" key="3">
    <source>
        <dbReference type="Google" id="ProtNLM"/>
    </source>
</evidence>
<dbReference type="EMBL" id="CAOQHR010000011">
    <property type="protein sequence ID" value="CAI6341166.1"/>
    <property type="molecule type" value="Genomic_DNA"/>
</dbReference>
<reference evidence="1" key="1">
    <citation type="submission" date="2023-01" db="EMBL/GenBank/DDBJ databases">
        <authorList>
            <person name="Van Ghelder C."/>
            <person name="Rancurel C."/>
        </authorList>
    </citation>
    <scope>NUCLEOTIDE SEQUENCE</scope>
    <source>
        <strain evidence="1">CNCM I-4278</strain>
    </source>
</reference>
<evidence type="ECO:0000313" key="1">
    <source>
        <dbReference type="EMBL" id="CAI6341166.1"/>
    </source>
</evidence>
<proteinExistence type="predicted"/>
<name>A0A9W4XWN8_9PLEO</name>
<keyword evidence="2" id="KW-1185">Reference proteome</keyword>
<organism evidence="1 2">
    <name type="scientific">Periconia digitata</name>
    <dbReference type="NCBI Taxonomy" id="1303443"/>
    <lineage>
        <taxon>Eukaryota</taxon>
        <taxon>Fungi</taxon>
        <taxon>Dikarya</taxon>
        <taxon>Ascomycota</taxon>
        <taxon>Pezizomycotina</taxon>
        <taxon>Dothideomycetes</taxon>
        <taxon>Pleosporomycetidae</taxon>
        <taxon>Pleosporales</taxon>
        <taxon>Massarineae</taxon>
        <taxon>Periconiaceae</taxon>
        <taxon>Periconia</taxon>
    </lineage>
</organism>
<dbReference type="OrthoDB" id="184880at2759"/>
<protein>
    <recommendedName>
        <fullName evidence="3">Methyltransferase</fullName>
    </recommendedName>
</protein>
<dbReference type="AlphaFoldDB" id="A0A9W4XWN8"/>
<comment type="caution">
    <text evidence="1">The sequence shown here is derived from an EMBL/GenBank/DDBJ whole genome shotgun (WGS) entry which is preliminary data.</text>
</comment>
<evidence type="ECO:0000313" key="2">
    <source>
        <dbReference type="Proteomes" id="UP001152607"/>
    </source>
</evidence>
<sequence>MTKPWPVEWKESFDFVHQRLALAAGGPMQKDIVNILGGLVKPGGWIQLIEASNEELPSHGPAFKNFVTIIKSIYTVFRGSLNLIEDIPAWLKEAGFVDVEYKDIDTKLGALNPNPQLAKQGVYSTTVAAKGLAHFASTLPAGAIPLTSEQIANHPDELKAELAKTGAIYPLRIIWGRKLSS</sequence>
<dbReference type="Proteomes" id="UP001152607">
    <property type="component" value="Unassembled WGS sequence"/>
</dbReference>
<dbReference type="SUPFAM" id="SSF53335">
    <property type="entry name" value="S-adenosyl-L-methionine-dependent methyltransferases"/>
    <property type="match status" value="1"/>
</dbReference>